<reference evidence="2 3" key="1">
    <citation type="submission" date="2020-08" db="EMBL/GenBank/DDBJ databases">
        <title>Genomic Encyclopedia of Type Strains, Phase IV (KMG-IV): sequencing the most valuable type-strain genomes for metagenomic binning, comparative biology and taxonomic classification.</title>
        <authorList>
            <person name="Goeker M."/>
        </authorList>
    </citation>
    <scope>NUCLEOTIDE SEQUENCE [LARGE SCALE GENOMIC DNA]</scope>
    <source>
        <strain evidence="2 3">DSM 24163</strain>
    </source>
</reference>
<feature type="domain" description="Guanylate cyclase" evidence="1">
    <location>
        <begin position="456"/>
        <end position="576"/>
    </location>
</feature>
<dbReference type="EMBL" id="JACHHP010000007">
    <property type="protein sequence ID" value="MBB5209712.1"/>
    <property type="molecule type" value="Genomic_DNA"/>
</dbReference>
<dbReference type="Proteomes" id="UP000521199">
    <property type="component" value="Unassembled WGS sequence"/>
</dbReference>
<dbReference type="Pfam" id="PF20308">
    <property type="entry name" value="TPR-S"/>
    <property type="match status" value="1"/>
</dbReference>
<proteinExistence type="predicted"/>
<dbReference type="GO" id="GO:0004016">
    <property type="term" value="F:adenylate cyclase activity"/>
    <property type="evidence" value="ECO:0007669"/>
    <property type="project" value="UniProtKB-ARBA"/>
</dbReference>
<dbReference type="InterPro" id="IPR050697">
    <property type="entry name" value="Adenylyl/Guanylyl_Cyclase_3/4"/>
</dbReference>
<dbReference type="PROSITE" id="PS50125">
    <property type="entry name" value="GUANYLATE_CYCLASE_2"/>
    <property type="match status" value="1"/>
</dbReference>
<dbReference type="InterPro" id="IPR046880">
    <property type="entry name" value="TPR-S"/>
</dbReference>
<sequence length="631" mass="67305">MPAATLRDVLDAWTGYADARRSPAPDERLRLARSALDLGHPTLACEILREPMRRDDVDPVLRHLAALAHARIGDYRQAAATIAPLLDGDVAGTAAVDARALAGRIAKDRWARLPAGPARDTAAAEALRYYGEAWAASHDPFPGINAATLLLLTGQPDASRALARAVRDAVPDATDAPTHWREATLGEAALLLGEDARAAGHYAAAVAAAGRHVGHVASMRRQLRLLGEAIDIPDAVNAALHVPSVLVFTGHMIDPPWQHTARFPPALEAAVAARIRESVRRLGVGFGYCSAACGGDLLFVEALLECGAEVHITLPFDRNDFLATSVAFAGERWIARYRNALLRATSVTQGVRERFLGDEELFGYAAALIHGGAVLHAQQLDTDPTMLALVDADAPGGPGGTRDTLQRWDAHGLGSERIDLAALRRAHPHAAAPAATRAPRDPVTLRGTAMRRKVRTMLFADMVGFSKLGEEDTPSFLLNFIGAIAQIVQRSPHQPAFVNTWGDGLFLVFDEVVDGARFALQLRDEVERTDWPSQGLPSGTSIRIGMHTGPVFPAHDPILGRANFFGSHVIRAARIEPVAAPGAVYVSAETAALLAAIGGHGLATDYLGLLPLAKGYGSGALYRLRRSDEAE</sequence>
<organism evidence="2 3">
    <name type="scientific">Chiayiivirga flava</name>
    <dbReference type="NCBI Taxonomy" id="659595"/>
    <lineage>
        <taxon>Bacteria</taxon>
        <taxon>Pseudomonadati</taxon>
        <taxon>Pseudomonadota</taxon>
        <taxon>Gammaproteobacteria</taxon>
        <taxon>Lysobacterales</taxon>
        <taxon>Lysobacteraceae</taxon>
        <taxon>Chiayiivirga</taxon>
    </lineage>
</organism>
<dbReference type="Gene3D" id="3.30.70.1230">
    <property type="entry name" value="Nucleotide cyclase"/>
    <property type="match status" value="1"/>
</dbReference>
<dbReference type="GO" id="GO:0035556">
    <property type="term" value="P:intracellular signal transduction"/>
    <property type="evidence" value="ECO:0007669"/>
    <property type="project" value="InterPro"/>
</dbReference>
<dbReference type="CDD" id="cd07302">
    <property type="entry name" value="CHD"/>
    <property type="match status" value="1"/>
</dbReference>
<dbReference type="InterPro" id="IPR029787">
    <property type="entry name" value="Nucleotide_cyclase"/>
</dbReference>
<dbReference type="Pfam" id="PF00211">
    <property type="entry name" value="Guanylate_cyc"/>
    <property type="match status" value="1"/>
</dbReference>
<gene>
    <name evidence="2" type="ORF">HNQ52_003284</name>
</gene>
<evidence type="ECO:0000313" key="2">
    <source>
        <dbReference type="EMBL" id="MBB5209712.1"/>
    </source>
</evidence>
<name>A0A7W8D8T0_9GAMM</name>
<dbReference type="SMART" id="SM00044">
    <property type="entry name" value="CYCc"/>
    <property type="match status" value="1"/>
</dbReference>
<protein>
    <submittedName>
        <fullName evidence="2">Class 3 adenylate cyclase</fullName>
    </submittedName>
</protein>
<dbReference type="AlphaFoldDB" id="A0A7W8D8T0"/>
<dbReference type="PANTHER" id="PTHR43081:SF1">
    <property type="entry name" value="ADENYLATE CYCLASE, TERMINAL-DIFFERENTIATION SPECIFIC"/>
    <property type="match status" value="1"/>
</dbReference>
<dbReference type="SUPFAM" id="SSF55073">
    <property type="entry name" value="Nucleotide cyclase"/>
    <property type="match status" value="1"/>
</dbReference>
<dbReference type="PANTHER" id="PTHR43081">
    <property type="entry name" value="ADENYLATE CYCLASE, TERMINAL-DIFFERENTIATION SPECIFIC-RELATED"/>
    <property type="match status" value="1"/>
</dbReference>
<accession>A0A7W8D8T0</accession>
<evidence type="ECO:0000259" key="1">
    <source>
        <dbReference type="PROSITE" id="PS50125"/>
    </source>
</evidence>
<dbReference type="InterPro" id="IPR001054">
    <property type="entry name" value="A/G_cyclase"/>
</dbReference>
<keyword evidence="3" id="KW-1185">Reference proteome</keyword>
<dbReference type="RefSeq" id="WP_183962271.1">
    <property type="nucleotide sequence ID" value="NZ_JACHHP010000007.1"/>
</dbReference>
<dbReference type="GO" id="GO:0009190">
    <property type="term" value="P:cyclic nucleotide biosynthetic process"/>
    <property type="evidence" value="ECO:0007669"/>
    <property type="project" value="InterPro"/>
</dbReference>
<evidence type="ECO:0000313" key="3">
    <source>
        <dbReference type="Proteomes" id="UP000521199"/>
    </source>
</evidence>
<comment type="caution">
    <text evidence="2">The sequence shown here is derived from an EMBL/GenBank/DDBJ whole genome shotgun (WGS) entry which is preliminary data.</text>
</comment>